<dbReference type="PANTHER" id="PTHR33362:SF5">
    <property type="entry name" value="C4-DICARBOXYLATE TRAP TRANSPORTER LARGE PERMEASE PROTEIN DCTM"/>
    <property type="match status" value="1"/>
</dbReference>
<feature type="transmembrane region" description="Helical" evidence="7">
    <location>
        <begin position="137"/>
        <end position="163"/>
    </location>
</feature>
<evidence type="ECO:0000256" key="2">
    <source>
        <dbReference type="ARBA" id="ARBA00022475"/>
    </source>
</evidence>
<dbReference type="PANTHER" id="PTHR33362">
    <property type="entry name" value="SIALIC ACID TRAP TRANSPORTER PERMEASE PROTEIN SIAT-RELATED"/>
    <property type="match status" value="1"/>
</dbReference>
<evidence type="ECO:0000256" key="7">
    <source>
        <dbReference type="SAM" id="Phobius"/>
    </source>
</evidence>
<protein>
    <submittedName>
        <fullName evidence="9">TRAP transporter, DctM subunit</fullName>
    </submittedName>
</protein>
<keyword evidence="2" id="KW-1003">Cell membrane</keyword>
<feature type="transmembrane region" description="Helical" evidence="7">
    <location>
        <begin position="169"/>
        <end position="195"/>
    </location>
</feature>
<dbReference type="OrthoDB" id="9785600at2"/>
<evidence type="ECO:0000256" key="5">
    <source>
        <dbReference type="ARBA" id="ARBA00022989"/>
    </source>
</evidence>
<feature type="transmembrane region" description="Helical" evidence="7">
    <location>
        <begin position="7"/>
        <end position="33"/>
    </location>
</feature>
<dbReference type="Proteomes" id="UP000183988">
    <property type="component" value="Unassembled WGS sequence"/>
</dbReference>
<feature type="transmembrane region" description="Helical" evidence="7">
    <location>
        <begin position="244"/>
        <end position="260"/>
    </location>
</feature>
<dbReference type="AlphaFoldDB" id="A0A1M5GLH5"/>
<feature type="transmembrane region" description="Helical" evidence="7">
    <location>
        <begin position="216"/>
        <end position="238"/>
    </location>
</feature>
<dbReference type="InterPro" id="IPR004681">
    <property type="entry name" value="TRAP_DctM"/>
</dbReference>
<proteinExistence type="predicted"/>
<organism evidence="9 10">
    <name type="scientific">Ornithinibacillus halophilus</name>
    <dbReference type="NCBI Taxonomy" id="930117"/>
    <lineage>
        <taxon>Bacteria</taxon>
        <taxon>Bacillati</taxon>
        <taxon>Bacillota</taxon>
        <taxon>Bacilli</taxon>
        <taxon>Bacillales</taxon>
        <taxon>Bacillaceae</taxon>
        <taxon>Ornithinibacillus</taxon>
    </lineage>
</organism>
<keyword evidence="10" id="KW-1185">Reference proteome</keyword>
<evidence type="ECO:0000313" key="10">
    <source>
        <dbReference type="Proteomes" id="UP000183988"/>
    </source>
</evidence>
<dbReference type="NCBIfam" id="TIGR00786">
    <property type="entry name" value="dctM"/>
    <property type="match status" value="1"/>
</dbReference>
<evidence type="ECO:0000313" key="9">
    <source>
        <dbReference type="EMBL" id="SHG04391.1"/>
    </source>
</evidence>
<feature type="transmembrane region" description="Helical" evidence="7">
    <location>
        <begin position="313"/>
        <end position="333"/>
    </location>
</feature>
<accession>A0A1M5GLH5</accession>
<dbReference type="RefSeq" id="WP_072889669.1">
    <property type="nucleotide sequence ID" value="NZ_FQVW01000013.1"/>
</dbReference>
<evidence type="ECO:0000256" key="4">
    <source>
        <dbReference type="ARBA" id="ARBA00022692"/>
    </source>
</evidence>
<keyword evidence="6 7" id="KW-0472">Membrane</keyword>
<keyword evidence="4 7" id="KW-0812">Transmembrane</keyword>
<feature type="domain" description="TRAP C4-dicarboxylate transport system permease DctM subunit" evidence="8">
    <location>
        <begin position="8"/>
        <end position="418"/>
    </location>
</feature>
<dbReference type="GO" id="GO:0022857">
    <property type="term" value="F:transmembrane transporter activity"/>
    <property type="evidence" value="ECO:0007669"/>
    <property type="project" value="TreeGrafter"/>
</dbReference>
<sequence length="427" mass="45559">MEIAIAIILLVLFLIGGMPVGIALGVSGSVGLWLTVGTDSMLGILRTAPYEEASSFVLTTIPMFILMAEFMNQGQMTQKLFSSAYRWFGHLKGGMAISTVMASAGLAAVSGSSTASAAGMSSIAVPEMRKYGYDDKVSVGVVSVAGTLAFIIPPSTILIIYGILTESSIAKLFVAGVIPGVITVIGYCLAIYLWVRRRPEVAPSIGRFGWKERFSSLQGIWPVLLLALAVIVAIYTGFVTPTEAGAFGSFCALMIVIVLRKINYEGIKKALSSTIQITAKIFVIIIGAMIFGYFLTITNSIQNIINAIQSMDVNRWVILIIIVASYLLLGCVMDQLAIMFLTIPLTFPVIIALGFDPIWYGIVIAKTVEIGLATPPLGLNIFVASSAANVPLGVGFRGAARLIVADFIILVILIAFPVIVTWLPSLM</sequence>
<comment type="subcellular location">
    <subcellularLocation>
        <location evidence="1">Cell inner membrane</location>
        <topology evidence="1">Multi-pass membrane protein</topology>
    </subcellularLocation>
</comment>
<dbReference type="Pfam" id="PF06808">
    <property type="entry name" value="DctM"/>
    <property type="match status" value="1"/>
</dbReference>
<keyword evidence="3" id="KW-0997">Cell inner membrane</keyword>
<dbReference type="InterPro" id="IPR010656">
    <property type="entry name" value="DctM"/>
</dbReference>
<dbReference type="STRING" id="930117.SAMN05216225_101355"/>
<feature type="transmembrane region" description="Helical" evidence="7">
    <location>
        <begin position="53"/>
        <end position="71"/>
    </location>
</feature>
<evidence type="ECO:0000256" key="3">
    <source>
        <dbReference type="ARBA" id="ARBA00022519"/>
    </source>
</evidence>
<feature type="transmembrane region" description="Helical" evidence="7">
    <location>
        <begin position="345"/>
        <end position="365"/>
    </location>
</feature>
<gene>
    <name evidence="9" type="ORF">SAMN05216225_101355</name>
</gene>
<evidence type="ECO:0000256" key="1">
    <source>
        <dbReference type="ARBA" id="ARBA00004429"/>
    </source>
</evidence>
<feature type="transmembrane region" description="Helical" evidence="7">
    <location>
        <begin position="377"/>
        <end position="396"/>
    </location>
</feature>
<dbReference type="GO" id="GO:0005886">
    <property type="term" value="C:plasma membrane"/>
    <property type="evidence" value="ECO:0007669"/>
    <property type="project" value="UniProtKB-SubCell"/>
</dbReference>
<feature type="transmembrane region" description="Helical" evidence="7">
    <location>
        <begin position="403"/>
        <end position="423"/>
    </location>
</feature>
<keyword evidence="5 7" id="KW-1133">Transmembrane helix</keyword>
<feature type="transmembrane region" description="Helical" evidence="7">
    <location>
        <begin position="281"/>
        <end position="301"/>
    </location>
</feature>
<dbReference type="EMBL" id="FQVW01000013">
    <property type="protein sequence ID" value="SHG04391.1"/>
    <property type="molecule type" value="Genomic_DNA"/>
</dbReference>
<dbReference type="PIRSF" id="PIRSF006066">
    <property type="entry name" value="HI0050"/>
    <property type="match status" value="1"/>
</dbReference>
<reference evidence="9 10" key="1">
    <citation type="submission" date="2016-11" db="EMBL/GenBank/DDBJ databases">
        <authorList>
            <person name="Jaros S."/>
            <person name="Januszkiewicz K."/>
            <person name="Wedrychowicz H."/>
        </authorList>
    </citation>
    <scope>NUCLEOTIDE SEQUENCE [LARGE SCALE GENOMIC DNA]</scope>
    <source>
        <strain evidence="9 10">IBRC-M 10683</strain>
    </source>
</reference>
<evidence type="ECO:0000256" key="6">
    <source>
        <dbReference type="ARBA" id="ARBA00023136"/>
    </source>
</evidence>
<name>A0A1M5GLH5_9BACI</name>
<evidence type="ECO:0000259" key="8">
    <source>
        <dbReference type="Pfam" id="PF06808"/>
    </source>
</evidence>